<evidence type="ECO:0000313" key="1">
    <source>
        <dbReference type="EMBL" id="ASS75892.1"/>
    </source>
</evidence>
<dbReference type="EMBL" id="CP022657">
    <property type="protein sequence ID" value="ASS75892.1"/>
    <property type="molecule type" value="Genomic_DNA"/>
</dbReference>
<sequence>MSCTEEGRTLEKPFSYPLTMKNGKVFDAAGKDVTELYQEYKQSEAAEKMVAALEKLAGVKQQSLPTKRMLFIDTAYKYSAVIETFIGDDLSERLNLAYAGKVEENESGEWYLNKMNRKIIEIESLAQLYSLVSRGDITMDMAEIAWDNRESCFYMIKR</sequence>
<accession>A0A223D2R0</accession>
<name>A0A223D2R0_9BACL</name>
<keyword evidence="2" id="KW-1185">Reference proteome</keyword>
<proteinExistence type="predicted"/>
<gene>
    <name evidence="1" type="ORF">CIG75_13620</name>
</gene>
<protein>
    <submittedName>
        <fullName evidence="1">Uncharacterized protein</fullName>
    </submittedName>
</protein>
<dbReference type="Proteomes" id="UP000214688">
    <property type="component" value="Chromosome"/>
</dbReference>
<dbReference type="OrthoDB" id="2381513at2"/>
<evidence type="ECO:0000313" key="2">
    <source>
        <dbReference type="Proteomes" id="UP000214688"/>
    </source>
</evidence>
<reference evidence="1 2" key="1">
    <citation type="journal article" date="2015" name="Int. J. Syst. Evol. Microbiol.">
        <title>Tumebacillus algifaecis sp. nov., isolated from decomposing algal scum.</title>
        <authorList>
            <person name="Wu Y.F."/>
            <person name="Zhang B."/>
            <person name="Xing P."/>
            <person name="Wu Q.L."/>
            <person name="Liu S.J."/>
        </authorList>
    </citation>
    <scope>NUCLEOTIDE SEQUENCE [LARGE SCALE GENOMIC DNA]</scope>
    <source>
        <strain evidence="1 2">THMBR28</strain>
    </source>
</reference>
<dbReference type="KEGG" id="tab:CIG75_13620"/>
<organism evidence="1 2">
    <name type="scientific">Tumebacillus algifaecis</name>
    <dbReference type="NCBI Taxonomy" id="1214604"/>
    <lineage>
        <taxon>Bacteria</taxon>
        <taxon>Bacillati</taxon>
        <taxon>Bacillota</taxon>
        <taxon>Bacilli</taxon>
        <taxon>Bacillales</taxon>
        <taxon>Alicyclobacillaceae</taxon>
        <taxon>Tumebacillus</taxon>
    </lineage>
</organism>
<dbReference type="AlphaFoldDB" id="A0A223D2R0"/>